<evidence type="ECO:0000256" key="1">
    <source>
        <dbReference type="ARBA" id="ARBA00022598"/>
    </source>
</evidence>
<evidence type="ECO:0000256" key="6">
    <source>
        <dbReference type="RuleBase" id="RU363037"/>
    </source>
</evidence>
<sequence>MQNNNKALRDPVIYRCNLLPHHRTGRKWNIYPNYDFACPVVDSLEGVTHALRTNEYRDRNPQYEWFLKALNLRWVHIWDFRSVLVGGHDRGRLAEHWKTNGVSVVVKTGGWRRRAGLDKIGVKDGGRGVKEGFRQSHILVILSPLLRFQDEPG</sequence>
<dbReference type="InterPro" id="IPR050132">
    <property type="entry name" value="Gln/Glu-tRNA_Ligase"/>
</dbReference>
<reference evidence="9" key="1">
    <citation type="journal article" date="2018" name="Nat. Microbiol.">
        <title>Leveraging single-cell genomics to expand the fungal tree of life.</title>
        <authorList>
            <person name="Ahrendt S.R."/>
            <person name="Quandt C.A."/>
            <person name="Ciobanu D."/>
            <person name="Clum A."/>
            <person name="Salamov A."/>
            <person name="Andreopoulos B."/>
            <person name="Cheng J.F."/>
            <person name="Woyke T."/>
            <person name="Pelin A."/>
            <person name="Henrissat B."/>
            <person name="Reynolds N.K."/>
            <person name="Benny G.L."/>
            <person name="Smith M.E."/>
            <person name="James T.Y."/>
            <person name="Grigoriev I.V."/>
        </authorList>
    </citation>
    <scope>NUCLEOTIDE SEQUENCE [LARGE SCALE GENOMIC DNA]</scope>
</reference>
<evidence type="ECO:0000313" key="9">
    <source>
        <dbReference type="Proteomes" id="UP000269721"/>
    </source>
</evidence>
<dbReference type="GO" id="GO:0005524">
    <property type="term" value="F:ATP binding"/>
    <property type="evidence" value="ECO:0007669"/>
    <property type="project" value="UniProtKB-KW"/>
</dbReference>
<comment type="similarity">
    <text evidence="6">Belongs to the class-I aminoacyl-tRNA synthetase family.</text>
</comment>
<evidence type="ECO:0000256" key="3">
    <source>
        <dbReference type="ARBA" id="ARBA00022840"/>
    </source>
</evidence>
<dbReference type="PANTHER" id="PTHR43097">
    <property type="entry name" value="GLUTAMINE-TRNA LIGASE"/>
    <property type="match status" value="1"/>
</dbReference>
<keyword evidence="5 6" id="KW-0030">Aminoacyl-tRNA synthetase</keyword>
<dbReference type="SUPFAM" id="SSF52374">
    <property type="entry name" value="Nucleotidylyl transferase"/>
    <property type="match status" value="1"/>
</dbReference>
<keyword evidence="1 6" id="KW-0436">Ligase</keyword>
<evidence type="ECO:0000313" key="8">
    <source>
        <dbReference type="EMBL" id="RKO84466.1"/>
    </source>
</evidence>
<dbReference type="Proteomes" id="UP000269721">
    <property type="component" value="Unassembled WGS sequence"/>
</dbReference>
<dbReference type="PANTHER" id="PTHR43097:SF5">
    <property type="entry name" value="GLUTAMATE--TRNA LIGASE"/>
    <property type="match status" value="1"/>
</dbReference>
<keyword evidence="2 6" id="KW-0547">Nucleotide-binding</keyword>
<evidence type="ECO:0000256" key="2">
    <source>
        <dbReference type="ARBA" id="ARBA00022741"/>
    </source>
</evidence>
<proteinExistence type="inferred from homology"/>
<evidence type="ECO:0000259" key="7">
    <source>
        <dbReference type="Pfam" id="PF00749"/>
    </source>
</evidence>
<organism evidence="8 9">
    <name type="scientific">Blyttiomyces helicus</name>
    <dbReference type="NCBI Taxonomy" id="388810"/>
    <lineage>
        <taxon>Eukaryota</taxon>
        <taxon>Fungi</taxon>
        <taxon>Fungi incertae sedis</taxon>
        <taxon>Chytridiomycota</taxon>
        <taxon>Chytridiomycota incertae sedis</taxon>
        <taxon>Chytridiomycetes</taxon>
        <taxon>Chytridiomycetes incertae sedis</taxon>
        <taxon>Blyttiomyces</taxon>
    </lineage>
</organism>
<dbReference type="GO" id="GO:0004818">
    <property type="term" value="F:glutamate-tRNA ligase activity"/>
    <property type="evidence" value="ECO:0007669"/>
    <property type="project" value="TreeGrafter"/>
</dbReference>
<keyword evidence="3 6" id="KW-0067">ATP-binding</keyword>
<protein>
    <submittedName>
        <fullName evidence="8">tRNA synthetases class I, catalytic domain-containing protein</fullName>
    </submittedName>
</protein>
<accession>A0A4P9W312</accession>
<feature type="domain" description="Glutamyl/glutaminyl-tRNA synthetase class Ib catalytic" evidence="7">
    <location>
        <begin position="4"/>
        <end position="80"/>
    </location>
</feature>
<keyword evidence="4 6" id="KW-0648">Protein biosynthesis</keyword>
<dbReference type="EMBL" id="ML000069">
    <property type="protein sequence ID" value="RKO84466.1"/>
    <property type="molecule type" value="Genomic_DNA"/>
</dbReference>
<dbReference type="InterPro" id="IPR020058">
    <property type="entry name" value="Glu/Gln-tRNA-synth_Ib_cat-dom"/>
</dbReference>
<gene>
    <name evidence="8" type="ORF">BDK51DRAFT_43323</name>
</gene>
<evidence type="ECO:0000256" key="5">
    <source>
        <dbReference type="ARBA" id="ARBA00023146"/>
    </source>
</evidence>
<dbReference type="Gene3D" id="3.40.50.620">
    <property type="entry name" value="HUPs"/>
    <property type="match status" value="1"/>
</dbReference>
<evidence type="ECO:0000256" key="4">
    <source>
        <dbReference type="ARBA" id="ARBA00022917"/>
    </source>
</evidence>
<dbReference type="GO" id="GO:0006424">
    <property type="term" value="P:glutamyl-tRNA aminoacylation"/>
    <property type="evidence" value="ECO:0007669"/>
    <property type="project" value="TreeGrafter"/>
</dbReference>
<dbReference type="GO" id="GO:0005829">
    <property type="term" value="C:cytosol"/>
    <property type="evidence" value="ECO:0007669"/>
    <property type="project" value="TreeGrafter"/>
</dbReference>
<keyword evidence="9" id="KW-1185">Reference proteome</keyword>
<dbReference type="GO" id="GO:0017102">
    <property type="term" value="C:methionyl glutamyl tRNA synthetase complex"/>
    <property type="evidence" value="ECO:0007669"/>
    <property type="project" value="TreeGrafter"/>
</dbReference>
<dbReference type="AlphaFoldDB" id="A0A4P9W312"/>
<name>A0A4P9W312_9FUNG</name>
<dbReference type="Pfam" id="PF00749">
    <property type="entry name" value="tRNA-synt_1c"/>
    <property type="match status" value="1"/>
</dbReference>
<dbReference type="OrthoDB" id="10250478at2759"/>
<dbReference type="InterPro" id="IPR014729">
    <property type="entry name" value="Rossmann-like_a/b/a_fold"/>
</dbReference>